<gene>
    <name evidence="5" type="ORF">CBW24_10780</name>
</gene>
<feature type="chain" id="PRO_5012380710" description="Outer membrane protein assembly factor BamE domain-containing protein" evidence="3">
    <location>
        <begin position="29"/>
        <end position="155"/>
    </location>
</feature>
<name>A0A291M0I0_9RHOB</name>
<dbReference type="Gene3D" id="3.30.1450.10">
    <property type="match status" value="1"/>
</dbReference>
<evidence type="ECO:0000313" key="6">
    <source>
        <dbReference type="Proteomes" id="UP000219050"/>
    </source>
</evidence>
<dbReference type="Pfam" id="PF04355">
    <property type="entry name" value="BamE"/>
    <property type="match status" value="1"/>
</dbReference>
<evidence type="ECO:0000313" key="5">
    <source>
        <dbReference type="EMBL" id="ATI42442.1"/>
    </source>
</evidence>
<feature type="domain" description="Outer membrane protein assembly factor BamE" evidence="4">
    <location>
        <begin position="35"/>
        <end position="110"/>
    </location>
</feature>
<keyword evidence="6" id="KW-1185">Reference proteome</keyword>
<reference evidence="5 6" key="1">
    <citation type="submission" date="2017-05" db="EMBL/GenBank/DDBJ databases">
        <title>Comparative genomic and metabolic analysis of manganese-oxidizing mechanisms in Celeribater manganoxidans DY25T: its adaption to the environment of polymetallic nodule.</title>
        <authorList>
            <person name="Wang X."/>
        </authorList>
    </citation>
    <scope>NUCLEOTIDE SEQUENCE [LARGE SCALE GENOMIC DNA]</scope>
    <source>
        <strain evidence="5 6">DY25</strain>
    </source>
</reference>
<proteinExistence type="predicted"/>
<dbReference type="KEGG" id="cmag:CBW24_10780"/>
<dbReference type="OrthoDB" id="7203955at2"/>
<dbReference type="InterPro" id="IPR007450">
    <property type="entry name" value="BamE_dom"/>
</dbReference>
<evidence type="ECO:0000256" key="1">
    <source>
        <dbReference type="ARBA" id="ARBA00022729"/>
    </source>
</evidence>
<keyword evidence="2" id="KW-0472">Membrane</keyword>
<dbReference type="AlphaFoldDB" id="A0A291M0I0"/>
<dbReference type="PROSITE" id="PS51257">
    <property type="entry name" value="PROKAR_LIPOPROTEIN"/>
    <property type="match status" value="1"/>
</dbReference>
<evidence type="ECO:0000256" key="2">
    <source>
        <dbReference type="ARBA" id="ARBA00023136"/>
    </source>
</evidence>
<keyword evidence="1 3" id="KW-0732">Signal</keyword>
<sequence>MARQAVTAGAAMKAALFGAVMLSLGACTSVYQNHGYVPSEQDLAALQVGQDTRESVAEAVGTPSAGGVLDGSGYYYVSKRERRFGPFEPEIVDRQVVAIRFDAGGRVSNIERFTLEDGRVVALSRRVTNSNVEGVGFLQQLMGSLGNIDAGQFLD</sequence>
<dbReference type="InterPro" id="IPR037873">
    <property type="entry name" value="BamE-like"/>
</dbReference>
<dbReference type="EMBL" id="CP021404">
    <property type="protein sequence ID" value="ATI42442.1"/>
    <property type="molecule type" value="Genomic_DNA"/>
</dbReference>
<evidence type="ECO:0000256" key="3">
    <source>
        <dbReference type="SAM" id="SignalP"/>
    </source>
</evidence>
<protein>
    <recommendedName>
        <fullName evidence="4">Outer membrane protein assembly factor BamE domain-containing protein</fullName>
    </recommendedName>
</protein>
<organism evidence="5 6">
    <name type="scientific">Pacificitalea manganoxidans</name>
    <dbReference type="NCBI Taxonomy" id="1411902"/>
    <lineage>
        <taxon>Bacteria</taxon>
        <taxon>Pseudomonadati</taxon>
        <taxon>Pseudomonadota</taxon>
        <taxon>Alphaproteobacteria</taxon>
        <taxon>Rhodobacterales</taxon>
        <taxon>Paracoccaceae</taxon>
        <taxon>Pacificitalea</taxon>
    </lineage>
</organism>
<feature type="signal peptide" evidence="3">
    <location>
        <begin position="1"/>
        <end position="28"/>
    </location>
</feature>
<dbReference type="GO" id="GO:0019867">
    <property type="term" value="C:outer membrane"/>
    <property type="evidence" value="ECO:0007669"/>
    <property type="project" value="InterPro"/>
</dbReference>
<dbReference type="Proteomes" id="UP000219050">
    <property type="component" value="Chromosome"/>
</dbReference>
<dbReference type="RefSeq" id="WP_088661626.1">
    <property type="nucleotide sequence ID" value="NZ_CP021404.1"/>
</dbReference>
<evidence type="ECO:0000259" key="4">
    <source>
        <dbReference type="Pfam" id="PF04355"/>
    </source>
</evidence>
<accession>A0A291M0I0</accession>